<dbReference type="GO" id="GO:0016787">
    <property type="term" value="F:hydrolase activity"/>
    <property type="evidence" value="ECO:0007669"/>
    <property type="project" value="UniProtKB-KW"/>
</dbReference>
<name>A0A6H0Y4C1_9PEZI</name>
<reference evidence="3 4" key="1">
    <citation type="journal article" date="2016" name="Sci. Rep.">
        <title>Peltaster fructicola genome reveals evolution from an invasive phytopathogen to an ectophytic parasite.</title>
        <authorList>
            <person name="Xu C."/>
            <person name="Chen H."/>
            <person name="Gleason M.L."/>
            <person name="Xu J.R."/>
            <person name="Liu H."/>
            <person name="Zhang R."/>
            <person name="Sun G."/>
        </authorList>
    </citation>
    <scope>NUCLEOTIDE SEQUENCE [LARGE SCALE GENOMIC DNA]</scope>
    <source>
        <strain evidence="3 4">LNHT1506</strain>
    </source>
</reference>
<dbReference type="Pfam" id="PF07859">
    <property type="entry name" value="Abhydrolase_3"/>
    <property type="match status" value="1"/>
</dbReference>
<dbReference type="AlphaFoldDB" id="A0A6H0Y4C1"/>
<evidence type="ECO:0000313" key="4">
    <source>
        <dbReference type="Proteomes" id="UP000503462"/>
    </source>
</evidence>
<dbReference type="InterPro" id="IPR013094">
    <property type="entry name" value="AB_hydrolase_3"/>
</dbReference>
<gene>
    <name evidence="3" type="ORF">AMS68_007292</name>
</gene>
<keyword evidence="4" id="KW-1185">Reference proteome</keyword>
<feature type="domain" description="Alpha/beta hydrolase fold-3" evidence="2">
    <location>
        <begin position="88"/>
        <end position="297"/>
    </location>
</feature>
<dbReference type="EMBL" id="CP051143">
    <property type="protein sequence ID" value="QIX01775.1"/>
    <property type="molecule type" value="Genomic_DNA"/>
</dbReference>
<dbReference type="OrthoDB" id="2152029at2759"/>
<proteinExistence type="predicted"/>
<keyword evidence="1" id="KW-0378">Hydrolase</keyword>
<dbReference type="PANTHER" id="PTHR48081">
    <property type="entry name" value="AB HYDROLASE SUPERFAMILY PROTEIN C4A8.06C"/>
    <property type="match status" value="1"/>
</dbReference>
<protein>
    <recommendedName>
        <fullName evidence="2">Alpha/beta hydrolase fold-3 domain-containing protein</fullName>
    </recommendedName>
</protein>
<evidence type="ECO:0000256" key="1">
    <source>
        <dbReference type="ARBA" id="ARBA00022801"/>
    </source>
</evidence>
<sequence>MEKSTIEVEYRSGRSVPMFLLQKFLRPIKSQLLKAGKTVEEESPEIKIPDRARKRCHVAQRRVDGILIYDFTPRAPKPSEHSDKQKRVLYLAGGGWQLPASSQHVFLCADLVEQMPNTTLSLISYPLAPNYPAAKSLPRLEEILLQLYEDAAQADETVALVGDSAGGNIVLALPLYMLSKDTNAPLPKAIMALSPSTDLRRQNPMMPAVGKHDPLLTIPFIKMTAEKWRGQLDAFDPRVSPLAADLQPLADRDVHVHGITGTYDVLCPDATSFRNRLAEAGVKGKWLEWDKQMHVWVLTERYGLREAREGLEWIAHILNEI</sequence>
<evidence type="ECO:0000259" key="2">
    <source>
        <dbReference type="Pfam" id="PF07859"/>
    </source>
</evidence>
<dbReference type="Proteomes" id="UP000503462">
    <property type="component" value="Chromosome 5"/>
</dbReference>
<organism evidence="3 4">
    <name type="scientific">Peltaster fructicola</name>
    <dbReference type="NCBI Taxonomy" id="286661"/>
    <lineage>
        <taxon>Eukaryota</taxon>
        <taxon>Fungi</taxon>
        <taxon>Dikarya</taxon>
        <taxon>Ascomycota</taxon>
        <taxon>Pezizomycotina</taxon>
        <taxon>Dothideomycetes</taxon>
        <taxon>Dothideomycetes incertae sedis</taxon>
        <taxon>Peltaster</taxon>
    </lineage>
</organism>
<dbReference type="SUPFAM" id="SSF53474">
    <property type="entry name" value="alpha/beta-Hydrolases"/>
    <property type="match status" value="1"/>
</dbReference>
<dbReference type="Gene3D" id="3.40.50.1820">
    <property type="entry name" value="alpha/beta hydrolase"/>
    <property type="match status" value="1"/>
</dbReference>
<evidence type="ECO:0000313" key="3">
    <source>
        <dbReference type="EMBL" id="QIX01775.1"/>
    </source>
</evidence>
<dbReference type="PANTHER" id="PTHR48081:SF8">
    <property type="entry name" value="ALPHA_BETA HYDROLASE FOLD-3 DOMAIN-CONTAINING PROTEIN-RELATED"/>
    <property type="match status" value="1"/>
</dbReference>
<accession>A0A6H0Y4C1</accession>
<dbReference type="InterPro" id="IPR050300">
    <property type="entry name" value="GDXG_lipolytic_enzyme"/>
</dbReference>
<dbReference type="InterPro" id="IPR029058">
    <property type="entry name" value="AB_hydrolase_fold"/>
</dbReference>